<dbReference type="STRING" id="211165.GCA_000317285_00509"/>
<keyword evidence="1 4" id="KW-0808">Transferase</keyword>
<keyword evidence="5" id="KW-1185">Reference proteome</keyword>
<comment type="caution">
    <text evidence="4">The sequence shown here is derived from an EMBL/GenBank/DDBJ whole genome shotgun (WGS) entry which is preliminary data.</text>
</comment>
<organism evidence="4 5">
    <name type="scientific">Chlorogloeopsis fritschii PCC 6912</name>
    <dbReference type="NCBI Taxonomy" id="211165"/>
    <lineage>
        <taxon>Bacteria</taxon>
        <taxon>Bacillati</taxon>
        <taxon>Cyanobacteriota</taxon>
        <taxon>Cyanophyceae</taxon>
        <taxon>Nostocales</taxon>
        <taxon>Chlorogloeopsidaceae</taxon>
        <taxon>Chlorogloeopsis</taxon>
    </lineage>
</organism>
<dbReference type="Gene3D" id="3.40.630.30">
    <property type="match status" value="1"/>
</dbReference>
<protein>
    <submittedName>
        <fullName evidence="4">GNAT family N-acetyltransferase</fullName>
    </submittedName>
</protein>
<dbReference type="SUPFAM" id="SSF55729">
    <property type="entry name" value="Acyl-CoA N-acyltransferases (Nat)"/>
    <property type="match status" value="1"/>
</dbReference>
<sequence>MEKSWTIREAEEIDIAAIAQVHVASWKSTYHGLIPASVIESYTVERRNTIWAKILAQGKTKTLVIADKSIFGFVNFGATRDSDKDVHQTAEINAIYLLESYWRRKLGKVLLEQAIQDILAQGFHEITLWVLDSNTRARSFYAALRFYPDGASKLDVRGDATLTELRYCRVFS</sequence>
<dbReference type="AlphaFoldDB" id="A0A3S1A127"/>
<dbReference type="EMBL" id="RSCJ01000008">
    <property type="protein sequence ID" value="RUR83102.1"/>
    <property type="molecule type" value="Genomic_DNA"/>
</dbReference>
<gene>
    <name evidence="4" type="primary">yfbM</name>
    <name evidence="4" type="ORF">PCC6912_24760</name>
</gene>
<keyword evidence="2" id="KW-0012">Acyltransferase</keyword>
<dbReference type="Pfam" id="PF00583">
    <property type="entry name" value="Acetyltransf_1"/>
    <property type="match status" value="1"/>
</dbReference>
<dbReference type="OrthoDB" id="515782at2"/>
<dbReference type="Proteomes" id="UP000268857">
    <property type="component" value="Unassembled WGS sequence"/>
</dbReference>
<dbReference type="PROSITE" id="PS51186">
    <property type="entry name" value="GNAT"/>
    <property type="match status" value="1"/>
</dbReference>
<name>A0A3S1A127_CHLFR</name>
<feature type="domain" description="N-acetyltransferase" evidence="3">
    <location>
        <begin position="5"/>
        <end position="172"/>
    </location>
</feature>
<evidence type="ECO:0000313" key="4">
    <source>
        <dbReference type="EMBL" id="RUR83102.1"/>
    </source>
</evidence>
<evidence type="ECO:0000259" key="3">
    <source>
        <dbReference type="PROSITE" id="PS51186"/>
    </source>
</evidence>
<dbReference type="PANTHER" id="PTHR43877">
    <property type="entry name" value="AMINOALKYLPHOSPHONATE N-ACETYLTRANSFERASE-RELATED-RELATED"/>
    <property type="match status" value="1"/>
</dbReference>
<dbReference type="InterPro" id="IPR000182">
    <property type="entry name" value="GNAT_dom"/>
</dbReference>
<dbReference type="CDD" id="cd04301">
    <property type="entry name" value="NAT_SF"/>
    <property type="match status" value="1"/>
</dbReference>
<accession>A0A3S1A127</accession>
<dbReference type="GO" id="GO:0016747">
    <property type="term" value="F:acyltransferase activity, transferring groups other than amino-acyl groups"/>
    <property type="evidence" value="ECO:0007669"/>
    <property type="project" value="InterPro"/>
</dbReference>
<dbReference type="RefSeq" id="WP_016873089.1">
    <property type="nucleotide sequence ID" value="NZ_AJLN01000037.1"/>
</dbReference>
<evidence type="ECO:0000256" key="2">
    <source>
        <dbReference type="ARBA" id="ARBA00023315"/>
    </source>
</evidence>
<dbReference type="InterPro" id="IPR050832">
    <property type="entry name" value="Bact_Acetyltransf"/>
</dbReference>
<evidence type="ECO:0000256" key="1">
    <source>
        <dbReference type="ARBA" id="ARBA00022679"/>
    </source>
</evidence>
<evidence type="ECO:0000313" key="5">
    <source>
        <dbReference type="Proteomes" id="UP000268857"/>
    </source>
</evidence>
<dbReference type="InterPro" id="IPR016181">
    <property type="entry name" value="Acyl_CoA_acyltransferase"/>
</dbReference>
<reference evidence="4 5" key="1">
    <citation type="journal article" date="2019" name="Genome Biol. Evol.">
        <title>Day and night: Metabolic profiles and evolutionary relationships of six axenic non-marine cyanobacteria.</title>
        <authorList>
            <person name="Will S.E."/>
            <person name="Henke P."/>
            <person name="Boedeker C."/>
            <person name="Huang S."/>
            <person name="Brinkmann H."/>
            <person name="Rohde M."/>
            <person name="Jarek M."/>
            <person name="Friedl T."/>
            <person name="Seufert S."/>
            <person name="Schumacher M."/>
            <person name="Overmann J."/>
            <person name="Neumann-Schaal M."/>
            <person name="Petersen J."/>
        </authorList>
    </citation>
    <scope>NUCLEOTIDE SEQUENCE [LARGE SCALE GENOMIC DNA]</scope>
    <source>
        <strain evidence="4 5">PCC 6912</strain>
    </source>
</reference>
<proteinExistence type="predicted"/>